<protein>
    <submittedName>
        <fullName evidence="5">ABC transporter ATP-binding protein</fullName>
    </submittedName>
</protein>
<proteinExistence type="inferred from homology"/>
<gene>
    <name evidence="5" type="ORF">ACFPP9_06245</name>
</gene>
<name>A0ABW0PY93_9HYPH</name>
<dbReference type="GO" id="GO:0005524">
    <property type="term" value="F:ATP binding"/>
    <property type="evidence" value="ECO:0007669"/>
    <property type="project" value="UniProtKB-KW"/>
</dbReference>
<accession>A0ABW0PY93</accession>
<evidence type="ECO:0000259" key="4">
    <source>
        <dbReference type="PROSITE" id="PS50893"/>
    </source>
</evidence>
<dbReference type="InterPro" id="IPR017871">
    <property type="entry name" value="ABC_transporter-like_CS"/>
</dbReference>
<dbReference type="PANTHER" id="PTHR42794:SF2">
    <property type="entry name" value="ABC TRANSPORTER ATP-BINDING PROTEIN"/>
    <property type="match status" value="1"/>
</dbReference>
<dbReference type="Pfam" id="PF00005">
    <property type="entry name" value="ABC_tran"/>
    <property type="match status" value="1"/>
</dbReference>
<dbReference type="Proteomes" id="UP001596150">
    <property type="component" value="Unassembled WGS sequence"/>
</dbReference>
<sequence>MTVHEQLVVTALSVSYGRRKAIDGLSLATIRAGTVTALVGPNGAGKSTILKALAQIVPSTGALLFGSTNLRLLKPRERAGLIGFMPQALPQGTELTVIESVIVAMQGAVSKGGLERQAVAVLQRLNIVQLSLSSLDQLSGGERQLVSLAQAIARSPRLLFLDEPTSALDLARQLQVMQQVRALAEEGAAVIMVLHDLSLAARWADQVIVLDRGRLYATGSPQDVLTPAMLADVYGVHARVERIGDQVVVLPESAVPPRSTV</sequence>
<reference evidence="6" key="1">
    <citation type="journal article" date="2019" name="Int. J. Syst. Evol. Microbiol.">
        <title>The Global Catalogue of Microorganisms (GCM) 10K type strain sequencing project: providing services to taxonomists for standard genome sequencing and annotation.</title>
        <authorList>
            <consortium name="The Broad Institute Genomics Platform"/>
            <consortium name="The Broad Institute Genome Sequencing Center for Infectious Disease"/>
            <person name="Wu L."/>
            <person name="Ma J."/>
        </authorList>
    </citation>
    <scope>NUCLEOTIDE SEQUENCE [LARGE SCALE GENOMIC DNA]</scope>
    <source>
        <strain evidence="6">KACC 12633</strain>
    </source>
</reference>
<dbReference type="PROSITE" id="PS00211">
    <property type="entry name" value="ABC_TRANSPORTER_1"/>
    <property type="match status" value="1"/>
</dbReference>
<dbReference type="Gene3D" id="3.40.50.300">
    <property type="entry name" value="P-loop containing nucleotide triphosphate hydrolases"/>
    <property type="match status" value="1"/>
</dbReference>
<evidence type="ECO:0000256" key="2">
    <source>
        <dbReference type="ARBA" id="ARBA00022741"/>
    </source>
</evidence>
<evidence type="ECO:0000256" key="3">
    <source>
        <dbReference type="ARBA" id="ARBA00022840"/>
    </source>
</evidence>
<dbReference type="EMBL" id="JBHSML010000003">
    <property type="protein sequence ID" value="MFC5515364.1"/>
    <property type="molecule type" value="Genomic_DNA"/>
</dbReference>
<dbReference type="PANTHER" id="PTHR42794">
    <property type="entry name" value="HEMIN IMPORT ATP-BINDING PROTEIN HMUV"/>
    <property type="match status" value="1"/>
</dbReference>
<organism evidence="5 6">
    <name type="scientific">Kaistia terrae</name>
    <dbReference type="NCBI Taxonomy" id="537017"/>
    <lineage>
        <taxon>Bacteria</taxon>
        <taxon>Pseudomonadati</taxon>
        <taxon>Pseudomonadota</taxon>
        <taxon>Alphaproteobacteria</taxon>
        <taxon>Hyphomicrobiales</taxon>
        <taxon>Kaistiaceae</taxon>
        <taxon>Kaistia</taxon>
    </lineage>
</organism>
<dbReference type="InterPro" id="IPR027417">
    <property type="entry name" value="P-loop_NTPase"/>
</dbReference>
<evidence type="ECO:0000313" key="6">
    <source>
        <dbReference type="Proteomes" id="UP001596150"/>
    </source>
</evidence>
<dbReference type="PROSITE" id="PS50893">
    <property type="entry name" value="ABC_TRANSPORTER_2"/>
    <property type="match status" value="1"/>
</dbReference>
<keyword evidence="2" id="KW-0547">Nucleotide-binding</keyword>
<feature type="domain" description="ABC transporter" evidence="4">
    <location>
        <begin position="3"/>
        <end position="237"/>
    </location>
</feature>
<dbReference type="SUPFAM" id="SSF52540">
    <property type="entry name" value="P-loop containing nucleoside triphosphate hydrolases"/>
    <property type="match status" value="1"/>
</dbReference>
<keyword evidence="6" id="KW-1185">Reference proteome</keyword>
<dbReference type="InterPro" id="IPR003593">
    <property type="entry name" value="AAA+_ATPase"/>
</dbReference>
<dbReference type="RefSeq" id="WP_266342380.1">
    <property type="nucleotide sequence ID" value="NZ_JAPKNH010000001.1"/>
</dbReference>
<comment type="similarity">
    <text evidence="1">Belongs to the ABC transporter superfamily.</text>
</comment>
<evidence type="ECO:0000313" key="5">
    <source>
        <dbReference type="EMBL" id="MFC5515364.1"/>
    </source>
</evidence>
<keyword evidence="3 5" id="KW-0067">ATP-binding</keyword>
<dbReference type="CDD" id="cd03214">
    <property type="entry name" value="ABC_Iron-Siderophores_B12_Hemin"/>
    <property type="match status" value="1"/>
</dbReference>
<dbReference type="SMART" id="SM00382">
    <property type="entry name" value="AAA"/>
    <property type="match status" value="1"/>
</dbReference>
<comment type="caution">
    <text evidence="5">The sequence shown here is derived from an EMBL/GenBank/DDBJ whole genome shotgun (WGS) entry which is preliminary data.</text>
</comment>
<dbReference type="InterPro" id="IPR003439">
    <property type="entry name" value="ABC_transporter-like_ATP-bd"/>
</dbReference>
<evidence type="ECO:0000256" key="1">
    <source>
        <dbReference type="ARBA" id="ARBA00005417"/>
    </source>
</evidence>